<sequence length="73" mass="8546">MDFQTLNIFIAGLTDFFPAFFEHMHNKICSSLISFFSVSCKTGSFRVKPMYATFKTLRYNFQLIQKHNVRSPV</sequence>
<proteinExistence type="predicted"/>
<name>A0A016UB19_9BILA</name>
<dbReference type="EMBL" id="JARK01001383">
    <property type="protein sequence ID" value="EYC12499.1"/>
    <property type="molecule type" value="Genomic_DNA"/>
</dbReference>
<organism evidence="1 2">
    <name type="scientific">Ancylostoma ceylanicum</name>
    <dbReference type="NCBI Taxonomy" id="53326"/>
    <lineage>
        <taxon>Eukaryota</taxon>
        <taxon>Metazoa</taxon>
        <taxon>Ecdysozoa</taxon>
        <taxon>Nematoda</taxon>
        <taxon>Chromadorea</taxon>
        <taxon>Rhabditida</taxon>
        <taxon>Rhabditina</taxon>
        <taxon>Rhabditomorpha</taxon>
        <taxon>Strongyloidea</taxon>
        <taxon>Ancylostomatidae</taxon>
        <taxon>Ancylostomatinae</taxon>
        <taxon>Ancylostoma</taxon>
    </lineage>
</organism>
<gene>
    <name evidence="1" type="primary">Acey_s0047.g1516</name>
    <name evidence="1" type="ORF">Y032_0047g1516</name>
</gene>
<dbReference type="Proteomes" id="UP000024635">
    <property type="component" value="Unassembled WGS sequence"/>
</dbReference>
<accession>A0A016UB19</accession>
<evidence type="ECO:0000313" key="2">
    <source>
        <dbReference type="Proteomes" id="UP000024635"/>
    </source>
</evidence>
<evidence type="ECO:0000313" key="1">
    <source>
        <dbReference type="EMBL" id="EYC12499.1"/>
    </source>
</evidence>
<comment type="caution">
    <text evidence="1">The sequence shown here is derived from an EMBL/GenBank/DDBJ whole genome shotgun (WGS) entry which is preliminary data.</text>
</comment>
<protein>
    <submittedName>
        <fullName evidence="1">Uncharacterized protein</fullName>
    </submittedName>
</protein>
<reference evidence="2" key="1">
    <citation type="journal article" date="2015" name="Nat. Genet.">
        <title>The genome and transcriptome of the zoonotic hookworm Ancylostoma ceylanicum identify infection-specific gene families.</title>
        <authorList>
            <person name="Schwarz E.M."/>
            <person name="Hu Y."/>
            <person name="Antoshechkin I."/>
            <person name="Miller M.M."/>
            <person name="Sternberg P.W."/>
            <person name="Aroian R.V."/>
        </authorList>
    </citation>
    <scope>NUCLEOTIDE SEQUENCE</scope>
    <source>
        <strain evidence="2">HY135</strain>
    </source>
</reference>
<keyword evidence="2" id="KW-1185">Reference proteome</keyword>
<dbReference type="AlphaFoldDB" id="A0A016UB19"/>